<feature type="domain" description="SWIM-type" evidence="3">
    <location>
        <begin position="61"/>
        <end position="98"/>
    </location>
</feature>
<dbReference type="GO" id="GO:0004386">
    <property type="term" value="F:helicase activity"/>
    <property type="evidence" value="ECO:0007669"/>
    <property type="project" value="UniProtKB-KW"/>
</dbReference>
<dbReference type="CDD" id="cd18793">
    <property type="entry name" value="SF2_C_SNF"/>
    <property type="match status" value="1"/>
</dbReference>
<dbReference type="Pfam" id="PF08455">
    <property type="entry name" value="SNF2_assoc"/>
    <property type="match status" value="1"/>
</dbReference>
<reference evidence="6 7" key="1">
    <citation type="submission" date="2021-06" db="EMBL/GenBank/DDBJ databases">
        <authorList>
            <person name="Sun Q."/>
            <person name="Li D."/>
        </authorList>
    </citation>
    <scope>NUCLEOTIDE SEQUENCE [LARGE SCALE GENOMIC DNA]</scope>
    <source>
        <strain evidence="6 7">MSJ-11</strain>
    </source>
</reference>
<dbReference type="EMBL" id="JAHLQF010000002">
    <property type="protein sequence ID" value="MBU5484709.1"/>
    <property type="molecule type" value="Genomic_DNA"/>
</dbReference>
<evidence type="ECO:0000256" key="1">
    <source>
        <dbReference type="ARBA" id="ARBA00022801"/>
    </source>
</evidence>
<dbReference type="SMART" id="SM00490">
    <property type="entry name" value="HELICc"/>
    <property type="match status" value="1"/>
</dbReference>
<keyword evidence="6" id="KW-0347">Helicase</keyword>
<keyword evidence="6" id="KW-0067">ATP-binding</keyword>
<dbReference type="Proteomes" id="UP000726170">
    <property type="component" value="Unassembled WGS sequence"/>
</dbReference>
<dbReference type="InterPro" id="IPR000330">
    <property type="entry name" value="SNF2_N"/>
</dbReference>
<feature type="domain" description="Helicase ATP-binding" evidence="4">
    <location>
        <begin position="629"/>
        <end position="792"/>
    </location>
</feature>
<evidence type="ECO:0000259" key="5">
    <source>
        <dbReference type="PROSITE" id="PS51194"/>
    </source>
</evidence>
<dbReference type="SMART" id="SM00487">
    <property type="entry name" value="DEXDc"/>
    <property type="match status" value="1"/>
</dbReference>
<keyword evidence="7" id="KW-1185">Reference proteome</keyword>
<evidence type="ECO:0000259" key="4">
    <source>
        <dbReference type="PROSITE" id="PS51192"/>
    </source>
</evidence>
<dbReference type="InterPro" id="IPR007527">
    <property type="entry name" value="Znf_SWIM"/>
</dbReference>
<name>A0ABS6EHK5_9CLOT</name>
<sequence>MFHIDKGVIKRAAGDLIYARGIRCYNNNSISSIEGKIVKRWGNTALEINSKVLSSNGLKEYDTHVELINGSNYFTCGCDCIYVGKVCKHIVAVILHFIDNKEKILKSYEMRKSEEILKNIKKSFLEDRGIVNKKYLNTRYKLDFSMGYGGFITFEMKVGESKEYVVKNIREFMEGLKFEKEIYFGKGFTLNPEIHSFRKEDEEIINLLMDIYENDNMIQNISHYADNSAKIIRGKKVYLTENNLEKILNILKNRTIGLTIDDSDLGEVPIMNEDFFIDFSLKLEDDNVFISQVSELPTSLSKSSNYFFYEGKIYIPSESWVRAYRVLFNTFIHEKTMEISFKEDYNEEIASYVLPLLNKIGRKVEVEERFKDRFYQEPLKTSIYFDKNEKEILCTIIFKYGEIEINPLVREEREKEKILVRNIDEENKIINILENFSFKSDKNTYFLENEDEILDFMLKGMELLQELGEVYYSEEFKNMRIYSSSNYKSTIRLNEENLLEFTFDIEGIDKSELKDIFQSLKEKKKYHRLKKGGFISLLEDNLNHVLNLIENLDIKGSQLEKDRILLSKYQSVYLDSSIKDNKLDFVERNKPFKELVNSIKDIGDIDIQVPSSLKGIMRPYQRFGFKWFKTLSSCGFGGILADEMGLGKTLQTLAFIKSQVEENLEDRRPSIVICPTSLVYNWVDEVNKFVPDLKYVVVSGSKEEREKDIENIEEADLVITSYALIRRDFEDYKHIRFSHCFLDEAQNIKNPQSLNAQAVKSIKADHCFALTGTPIENSLTELWSIFDFIMPGYLFTHRKFSQKYEMPIVKNKEEKALVELNRRIKPFILRRLKKDVVKELPPKIEHNVIVDMEDEQKKIYASFATQAKKEFSEEIKVNGFNKSRIKILSLITRLRQICCDPSTFIENYNGGNGKMEALLNIVENSIEEGHRILIFSQFTSVLKNISQKFKENNIDHLYLDGSIKSEIRGALVKDFNEGRVPIFLISLKAGGTGLNLTSADIVIHFDPWWNPAVEEQASDRAHRIGQKKTVEVIRLIAKGSIEEKIYKIQEKKRGIIGKVMDENSGEEILISSMGQQEIEEIFAL</sequence>
<evidence type="ECO:0000313" key="6">
    <source>
        <dbReference type="EMBL" id="MBU5484709.1"/>
    </source>
</evidence>
<evidence type="ECO:0000259" key="3">
    <source>
        <dbReference type="PROSITE" id="PS50966"/>
    </source>
</evidence>
<gene>
    <name evidence="6" type="ORF">KQI86_10225</name>
</gene>
<dbReference type="Pfam" id="PF00176">
    <property type="entry name" value="SNF2-rel_dom"/>
    <property type="match status" value="1"/>
</dbReference>
<feature type="domain" description="Helicase C-terminal" evidence="5">
    <location>
        <begin position="914"/>
        <end position="1076"/>
    </location>
</feature>
<keyword evidence="1" id="KW-0378">Hydrolase</keyword>
<dbReference type="PANTHER" id="PTHR10799">
    <property type="entry name" value="SNF2/RAD54 HELICASE FAMILY"/>
    <property type="match status" value="1"/>
</dbReference>
<dbReference type="InterPro" id="IPR013663">
    <property type="entry name" value="Helicase_SWF/SNF/SWI_bac"/>
</dbReference>
<dbReference type="InterPro" id="IPR049730">
    <property type="entry name" value="SNF2/RAD54-like_C"/>
</dbReference>
<evidence type="ECO:0000256" key="2">
    <source>
        <dbReference type="PROSITE-ProRule" id="PRU00325"/>
    </source>
</evidence>
<dbReference type="PROSITE" id="PS50966">
    <property type="entry name" value="ZF_SWIM"/>
    <property type="match status" value="1"/>
</dbReference>
<dbReference type="PROSITE" id="PS51194">
    <property type="entry name" value="HELICASE_CTER"/>
    <property type="match status" value="1"/>
</dbReference>
<keyword evidence="2" id="KW-0863">Zinc-finger</keyword>
<keyword evidence="2" id="KW-0479">Metal-binding</keyword>
<dbReference type="PROSITE" id="PS51192">
    <property type="entry name" value="HELICASE_ATP_BIND_1"/>
    <property type="match status" value="1"/>
</dbReference>
<dbReference type="InterPro" id="IPR014001">
    <property type="entry name" value="Helicase_ATP-bd"/>
</dbReference>
<protein>
    <submittedName>
        <fullName evidence="6">DEAD/DEAH box helicase</fullName>
    </submittedName>
</protein>
<accession>A0ABS6EHK5</accession>
<comment type="caution">
    <text evidence="6">The sequence shown here is derived from an EMBL/GenBank/DDBJ whole genome shotgun (WGS) entry which is preliminary data.</text>
</comment>
<keyword evidence="2" id="KW-0862">Zinc</keyword>
<proteinExistence type="predicted"/>
<dbReference type="CDD" id="cd18012">
    <property type="entry name" value="DEXQc_arch_SWI2_SNF2"/>
    <property type="match status" value="1"/>
</dbReference>
<dbReference type="InterPro" id="IPR001650">
    <property type="entry name" value="Helicase_C-like"/>
</dbReference>
<keyword evidence="6" id="KW-0547">Nucleotide-binding</keyword>
<organism evidence="6 7">
    <name type="scientific">Clostridium mobile</name>
    <dbReference type="NCBI Taxonomy" id="2841512"/>
    <lineage>
        <taxon>Bacteria</taxon>
        <taxon>Bacillati</taxon>
        <taxon>Bacillota</taxon>
        <taxon>Clostridia</taxon>
        <taxon>Eubacteriales</taxon>
        <taxon>Clostridiaceae</taxon>
        <taxon>Clostridium</taxon>
    </lineage>
</organism>
<evidence type="ECO:0000313" key="7">
    <source>
        <dbReference type="Proteomes" id="UP000726170"/>
    </source>
</evidence>
<dbReference type="Pfam" id="PF00271">
    <property type="entry name" value="Helicase_C"/>
    <property type="match status" value="1"/>
</dbReference>